<dbReference type="Proteomes" id="UP000061468">
    <property type="component" value="Chromosome"/>
</dbReference>
<evidence type="ECO:0000313" key="1">
    <source>
        <dbReference type="EMBL" id="AMJ76833.1"/>
    </source>
</evidence>
<dbReference type="Pfam" id="PF04464">
    <property type="entry name" value="Glyphos_transf"/>
    <property type="match status" value="1"/>
</dbReference>
<dbReference type="PIRSF" id="PIRSF028458">
    <property type="entry name" value="UCP028458_glyceroPtfrase"/>
    <property type="match status" value="1"/>
</dbReference>
<name>A0AAC8XGJ5_9ALTE</name>
<dbReference type="InterPro" id="IPR043148">
    <property type="entry name" value="TagF_C"/>
</dbReference>
<dbReference type="InterPro" id="IPR016886">
    <property type="entry name" value="UCP028458_glyceroPtfrase"/>
</dbReference>
<protein>
    <submittedName>
        <fullName evidence="1">CDP-glycerol glycerophosphotransferase</fullName>
    </submittedName>
</protein>
<dbReference type="RefSeq" id="WP_015065847.1">
    <property type="nucleotide sequence ID" value="NZ_CAKMLI010000001.1"/>
</dbReference>
<reference evidence="1 2" key="1">
    <citation type="submission" date="2015-12" db="EMBL/GenBank/DDBJ databases">
        <title>Intraspecies pangenome expansion in the marine bacterium Alteromonas.</title>
        <authorList>
            <person name="Lopez-Perez M."/>
            <person name="Rodriguez-Valera F."/>
        </authorList>
    </citation>
    <scope>NUCLEOTIDE SEQUENCE [LARGE SCALE GENOMIC DNA]</scope>
    <source>
        <strain evidence="1 2">UM8</strain>
    </source>
</reference>
<gene>
    <name evidence="1" type="ORF">AV942_00155</name>
</gene>
<proteinExistence type="predicted"/>
<evidence type="ECO:0000313" key="2">
    <source>
        <dbReference type="Proteomes" id="UP000061468"/>
    </source>
</evidence>
<sequence>MAKRYVLFASLPYAYSILRPLQAEIRARGDDVAWYLESTCENLLDDTEVLLANIDDVKSYDPLAIFACGNFIYHFLPGIKVAVFHGYAVGKRGEKGNVLDDHFTIRNWFDLYCTQGPSSTPVFKQLEEKLGFFKCYETGWCKVDPFFTEPTLQNEGKTTILYSPTFSRGITSVEALYDTIHQIAERRDWEWIITFHPKITDHSIINKYQKLAEKFDNVSFERNEGLKTFQRADVMLCDSSSIILEFMLLSKPVVTFKNTNPGPHLIDVNECDAVEPALETALTRPKSLMEAIDTYTLNHEAHRDGNNCSRVLDAVDHFKSNFEGRIKAKPLNLWRKFRLRNKLKYWK</sequence>
<dbReference type="SUPFAM" id="SSF53756">
    <property type="entry name" value="UDP-Glycosyltransferase/glycogen phosphorylase"/>
    <property type="match status" value="1"/>
</dbReference>
<dbReference type="InterPro" id="IPR007554">
    <property type="entry name" value="Glycerophosphate_synth"/>
</dbReference>
<accession>A0AAC8XGJ5</accession>
<organism evidence="1 2">
    <name type="scientific">Alteromonas mediterranea</name>
    <dbReference type="NCBI Taxonomy" id="314275"/>
    <lineage>
        <taxon>Bacteria</taxon>
        <taxon>Pseudomonadati</taxon>
        <taxon>Pseudomonadota</taxon>
        <taxon>Gammaproteobacteria</taxon>
        <taxon>Alteromonadales</taxon>
        <taxon>Alteromonadaceae</taxon>
        <taxon>Alteromonas/Salinimonas group</taxon>
        <taxon>Alteromonas</taxon>
    </lineage>
</organism>
<dbReference type="Gene3D" id="3.40.50.12580">
    <property type="match status" value="1"/>
</dbReference>
<dbReference type="GO" id="GO:0016853">
    <property type="term" value="F:isomerase activity"/>
    <property type="evidence" value="ECO:0007669"/>
    <property type="project" value="UniProtKB-KW"/>
</dbReference>
<dbReference type="AlphaFoldDB" id="A0AAC8XGJ5"/>
<dbReference type="EMBL" id="CP013928">
    <property type="protein sequence ID" value="AMJ76833.1"/>
    <property type="molecule type" value="Genomic_DNA"/>
</dbReference>